<evidence type="ECO:0000256" key="2">
    <source>
        <dbReference type="SAM" id="MobiDB-lite"/>
    </source>
</evidence>
<protein>
    <recommendedName>
        <fullName evidence="8">DdrB-like domain-containing protein</fullName>
    </recommendedName>
</protein>
<reference evidence="6 7" key="1">
    <citation type="submission" date="2023-02" db="EMBL/GenBank/DDBJ databases">
        <title>Complete genome sequence of a novel bacterium Oceanimonas sp. NTOU-MSR1 isolated from marine coast sediment.</title>
        <authorList>
            <person name="Yang H.-T."/>
            <person name="Chen Y.-L."/>
            <person name="Ho Y.-N."/>
        </authorList>
    </citation>
    <scope>NUCLEOTIDE SEQUENCE [LARGE SCALE GENOMIC DNA]</scope>
    <source>
        <strain evidence="6 7">NTOU-MSR1</strain>
    </source>
</reference>
<proteinExistence type="predicted"/>
<evidence type="ECO:0000259" key="5">
    <source>
        <dbReference type="Pfam" id="PF18823"/>
    </source>
</evidence>
<dbReference type="InterPro" id="IPR041595">
    <property type="entry name" value="Inorganic_Pase"/>
</dbReference>
<feature type="region of interest" description="Disordered" evidence="2">
    <location>
        <begin position="1138"/>
        <end position="1157"/>
    </location>
</feature>
<dbReference type="EMBL" id="CP118224">
    <property type="protein sequence ID" value="WMC11768.1"/>
    <property type="molecule type" value="Genomic_DNA"/>
</dbReference>
<dbReference type="Pfam" id="PF18763">
    <property type="entry name" value="ddrB-ParB"/>
    <property type="match status" value="1"/>
</dbReference>
<feature type="region of interest" description="Disordered" evidence="2">
    <location>
        <begin position="979"/>
        <end position="1011"/>
    </location>
</feature>
<feature type="region of interest" description="Disordered" evidence="2">
    <location>
        <begin position="593"/>
        <end position="648"/>
    </location>
</feature>
<gene>
    <name evidence="6" type="ORF">PU634_05215</name>
</gene>
<dbReference type="KEGG" id="ope:PU634_05215"/>
<dbReference type="RefSeq" id="WP_306763004.1">
    <property type="nucleotide sequence ID" value="NZ_CP118224.1"/>
</dbReference>
<accession>A0AA50QB74</accession>
<evidence type="ECO:0008006" key="8">
    <source>
        <dbReference type="Google" id="ProtNLM"/>
    </source>
</evidence>
<keyword evidence="1" id="KW-0175">Coiled coil</keyword>
<evidence type="ECO:0000256" key="1">
    <source>
        <dbReference type="SAM" id="Coils"/>
    </source>
</evidence>
<evidence type="ECO:0000259" key="4">
    <source>
        <dbReference type="Pfam" id="PF18788"/>
    </source>
</evidence>
<evidence type="ECO:0000259" key="3">
    <source>
        <dbReference type="Pfam" id="PF18763"/>
    </source>
</evidence>
<feature type="compositionally biased region" description="Polar residues" evidence="2">
    <location>
        <begin position="1138"/>
        <end position="1151"/>
    </location>
</feature>
<dbReference type="InterPro" id="IPR041140">
    <property type="entry name" value="DarA_N"/>
</dbReference>
<dbReference type="Proteomes" id="UP001223802">
    <property type="component" value="Chromosome"/>
</dbReference>
<sequence>MNLAWNEQGSPIGVSIDQLLYRIRSDDGREGLIFDSVTLNDILSEDGVEQFVFDAMVTPFSRLRRKMEQMLKVMNRAVEGLDVTAMQVSDPFRRNGVAQVAAVFELSDGQTVTVYFHNPDSTPNKLTPTDEMVSWKWMLNKKDITIVVAPEKGRDLAVREVSRRIMRLAERNSQAFARQNARRAERLERIQGLKDEIGELEQTLEQKQRDLELARVEAESRALAQKELSAEEGMTALNGIKRFLSRAQYRTIAAAMKGEEKQFFIDKARLLADIINGMAETYEQDGKGMDATAYLHYFKGGADWYITEKDSQGGTQQAFGWANLGHGGELGYISIDELTQNNAELDLHFDPQPLNGVVEDQESEPAADSGNSADNAPMNAAIAMVETVIGEFDGSLSGWERDESFSGGAWSFTNLTFGGVTVRAGVSYGGVVSLDGKPHDPEGRVIDSADSLRAAIVAMLPKDEEQQQTWNASTESVRELDDEQFAAALAELEADNLRSEAVLLLARRKGTDEQIAEAEQILQEYNDAGHASAELIARRDALRNAIEQGVSEPESASEDLQPEGAESVVKTAKGSEVITGFSVVEAAALIASHDADGNPNPAYPQELQPRDRSRTSSVAWVKKTANQLDPDSLGKTRRADSGAPIVGPDLVVESGNGRTMAIQEAYRTGKAEEYRQWLQEEAEFYGLNAGKVAAMKAPVLVRIRTSAIDRRQFAIEANQDDKLAMTGTEKAKADADRLDSNLMARLSDDGNLLSAANRDFVAGFLASLGESESAQYVTTNGQPTGALIARIQAAIFAKAYSDDRLLELSADASKPEVANIIEALNVAAPEFILARSADEAGAEALSGRLVDSVEASMNEQAVEAIIQAANLVRKAKSEGASVEETVNQLGLFGDVPPATAAMALFINRNNRSAKRLGVAFKAMAEFVRQEAERGQTVDMFGDATEVTLQEIIDAANRKLEQEYGEGAFAIESLDLFAQSQPESDPEQALQKAREQTDTDPTDRQKENGDYQKGELSAFSLELVIENPKGHVRSGKSENGDEWSVSMAHDYGYIKGTKGLDGDEVDAFIGPNLESEKAFVIEQVDPSGKLDEHKVMLGFDDEESAKQGYLSSYKAGWDGLGSIREMSLEELKAWLPNADQSTNDESSVNQEGEPSPAEADTAFLQSVIDGAVPDMLAPELGDEIAAVLERHADNPDMEALLEQAVMAYQTAMLNATANIE</sequence>
<feature type="domain" description="Defence against restriction A N-terminal" evidence="4">
    <location>
        <begin position="51"/>
        <end position="173"/>
    </location>
</feature>
<dbReference type="AlphaFoldDB" id="A0AA50QB74"/>
<evidence type="ECO:0000313" key="7">
    <source>
        <dbReference type="Proteomes" id="UP001223802"/>
    </source>
</evidence>
<name>A0AA50QB74_9GAMM</name>
<dbReference type="Pfam" id="PF18823">
    <property type="entry name" value="InPase"/>
    <property type="match status" value="1"/>
</dbReference>
<evidence type="ECO:0000313" key="6">
    <source>
        <dbReference type="EMBL" id="WMC11768.1"/>
    </source>
</evidence>
<feature type="compositionally biased region" description="Basic and acidic residues" evidence="2">
    <location>
        <begin position="991"/>
        <end position="1011"/>
    </location>
</feature>
<keyword evidence="7" id="KW-1185">Reference proteome</keyword>
<feature type="coiled-coil region" evidence="1">
    <location>
        <begin position="183"/>
        <end position="221"/>
    </location>
</feature>
<feature type="domain" description="Inorganic pyrophosphatase" evidence="5">
    <location>
        <begin position="1003"/>
        <end position="1134"/>
    </location>
</feature>
<dbReference type="InterPro" id="IPR041398">
    <property type="entry name" value="DdrB_dom"/>
</dbReference>
<feature type="domain" description="DdrB-like" evidence="3">
    <location>
        <begin position="573"/>
        <end position="704"/>
    </location>
</feature>
<feature type="region of interest" description="Disordered" evidence="2">
    <location>
        <begin position="354"/>
        <end position="375"/>
    </location>
</feature>
<dbReference type="Pfam" id="PF18788">
    <property type="entry name" value="DarA_N"/>
    <property type="match status" value="1"/>
</dbReference>
<organism evidence="6 7">
    <name type="scientific">Oceanimonas pelagia</name>
    <dbReference type="NCBI Taxonomy" id="3028314"/>
    <lineage>
        <taxon>Bacteria</taxon>
        <taxon>Pseudomonadati</taxon>
        <taxon>Pseudomonadota</taxon>
        <taxon>Gammaproteobacteria</taxon>
        <taxon>Aeromonadales</taxon>
        <taxon>Aeromonadaceae</taxon>
        <taxon>Oceanimonas</taxon>
    </lineage>
</organism>